<dbReference type="AlphaFoldDB" id="A0A9P4WM83"/>
<dbReference type="PANTHER" id="PTHR20930:SF0">
    <property type="entry name" value="PROTEIN ILRUN"/>
    <property type="match status" value="1"/>
</dbReference>
<dbReference type="CDD" id="cd14947">
    <property type="entry name" value="NBR1_like"/>
    <property type="match status" value="1"/>
</dbReference>
<feature type="compositionally biased region" description="Polar residues" evidence="6">
    <location>
        <begin position="844"/>
        <end position="856"/>
    </location>
</feature>
<dbReference type="InterPro" id="IPR032350">
    <property type="entry name" value="Nbr1_FW"/>
</dbReference>
<dbReference type="GO" id="GO:0008270">
    <property type="term" value="F:zinc ion binding"/>
    <property type="evidence" value="ECO:0007669"/>
    <property type="project" value="UniProtKB-KW"/>
</dbReference>
<dbReference type="EMBL" id="SWKV01000051">
    <property type="protein sequence ID" value="KAF3036315.1"/>
    <property type="molecule type" value="Genomic_DNA"/>
</dbReference>
<evidence type="ECO:0000313" key="9">
    <source>
        <dbReference type="Proteomes" id="UP000758155"/>
    </source>
</evidence>
<feature type="region of interest" description="Disordered" evidence="6">
    <location>
        <begin position="518"/>
        <end position="538"/>
    </location>
</feature>
<dbReference type="CDD" id="cd02340">
    <property type="entry name" value="ZZ_NBR1_like"/>
    <property type="match status" value="2"/>
</dbReference>
<keyword evidence="2 4" id="KW-0863">Zinc-finger</keyword>
<comment type="caution">
    <text evidence="8">The sequence shown here is derived from an EMBL/GenBank/DDBJ whole genome shotgun (WGS) entry which is preliminary data.</text>
</comment>
<dbReference type="Gene3D" id="3.30.60.90">
    <property type="match status" value="4"/>
</dbReference>
<feature type="region of interest" description="Disordered" evidence="6">
    <location>
        <begin position="784"/>
        <end position="856"/>
    </location>
</feature>
<feature type="region of interest" description="Disordered" evidence="6">
    <location>
        <begin position="135"/>
        <end position="158"/>
    </location>
</feature>
<evidence type="ECO:0000256" key="3">
    <source>
        <dbReference type="ARBA" id="ARBA00022833"/>
    </source>
</evidence>
<dbReference type="Proteomes" id="UP000758155">
    <property type="component" value="Unassembled WGS sequence"/>
</dbReference>
<sequence length="902" mass="99095">MAATTSAPVTLDTPIIIKVLFRGQTRKLKLPLKDLGANVLPEKLRAGLQIRDDEQVIFERYSDSAAAYVTLDSNAPTVYKTLFRAAKAKLKLRLRATVPGESVELPPPAPPALPRAAVPDPSVFRLSSETLTPQAAAPASPVIARSPEAPKQEAVSPVSPLKLANDGEAPVPKPFTARQAFFDKLSKAPHHAPLADNPLTFRPKPVAACTTAWVVYCNNCNHPMDDEHFHCSVCDNGDYDLCPACVDSGIHCPGDGHWMVKRFVKNGNVVNSTTQRIPPKVKVAETKGIPGAFTDEKQSVTYEDEATRTCNNCVKVLSEKDFVTCTACEDYDLCLDCHTLNKHGHHPGHAFKGATTETSLSALGNALCNPGRNARHNAVCDGCDKFIYGVRHKCLNCPDWDYCSQCLQSAKIIHPRHRFVPIYEPLTEPLSSGCRHYGIYCDGPLCKDKENLSYIEGTRYKCAVCHDTDFCQNCEAHPSNKHNHTHPLIKFKTPVRNVSVTTMDEKVNNSITALGDRRPVSRRSTATETAPVAPSTNAATQVQTIVDMRPSCEPAKKEKIAIQDLLSEPIQEKPDVAKSENLTQSLDAHFIRDTIIDGSKICAGQQFVQIWTLRNPGPNAWPAGCSVRHVGGDNMLNIDNTRPLSQAELADASESNVIGAPVQVGEEVSFRVVMRAPQRQGTAISYWRLKTADGVPFGHRLWCDIQTVASPSPISAQAPEVAEASSSSQMHEALFQARNEKMKSFLQSQAQQLEQQKMERIQQVRKAAVERLLENRRREHAAALNSVRPLPVPQPEEPAKSLTAELPVEEKQVERQPAAQGSGMIFPRLDKESPESSTYETSTAQPQSPVSEKSTIARTVTVASDEEFFEDAESVALHSDDDEGFMTDEEYDILDASDEETQ</sequence>
<dbReference type="InterPro" id="IPR000433">
    <property type="entry name" value="Znf_ZZ"/>
</dbReference>
<evidence type="ECO:0000256" key="4">
    <source>
        <dbReference type="PROSITE-ProRule" id="PRU00228"/>
    </source>
</evidence>
<evidence type="ECO:0000256" key="6">
    <source>
        <dbReference type="SAM" id="MobiDB-lite"/>
    </source>
</evidence>
<evidence type="ECO:0000259" key="7">
    <source>
        <dbReference type="PROSITE" id="PS50135"/>
    </source>
</evidence>
<reference evidence="8" key="1">
    <citation type="submission" date="2019-04" db="EMBL/GenBank/DDBJ databases">
        <title>Sequencing of skin fungus with MAO and IRED activity.</title>
        <authorList>
            <person name="Marsaioli A.J."/>
            <person name="Bonatto J.M.C."/>
            <person name="Reis Junior O."/>
        </authorList>
    </citation>
    <scope>NUCLEOTIDE SEQUENCE</scope>
    <source>
        <strain evidence="8">28M1</strain>
    </source>
</reference>
<gene>
    <name evidence="8" type="ORF">E8E12_005623</name>
</gene>
<protein>
    <recommendedName>
        <fullName evidence="7">ZZ-type domain-containing protein</fullName>
    </recommendedName>
</protein>
<dbReference type="Gene3D" id="2.60.40.10">
    <property type="entry name" value="Immunoglobulins"/>
    <property type="match status" value="1"/>
</dbReference>
<feature type="compositionally biased region" description="Polar residues" evidence="6">
    <location>
        <begin position="522"/>
        <end position="538"/>
    </location>
</feature>
<dbReference type="CDD" id="cd02249">
    <property type="entry name" value="ZZ"/>
    <property type="match status" value="1"/>
</dbReference>
<dbReference type="PROSITE" id="PS50135">
    <property type="entry name" value="ZF_ZZ_2"/>
    <property type="match status" value="1"/>
</dbReference>
<dbReference type="OrthoDB" id="661148at2759"/>
<proteinExistence type="predicted"/>
<keyword evidence="9" id="KW-1185">Reference proteome</keyword>
<dbReference type="PANTHER" id="PTHR20930">
    <property type="entry name" value="OVARIAN CARCINOMA ANTIGEN CA125-RELATED"/>
    <property type="match status" value="1"/>
</dbReference>
<dbReference type="InterPro" id="IPR043145">
    <property type="entry name" value="Znf_ZZ_sf"/>
</dbReference>
<keyword evidence="3" id="KW-0862">Zinc</keyword>
<accession>A0A9P4WM83</accession>
<evidence type="ECO:0000256" key="1">
    <source>
        <dbReference type="ARBA" id="ARBA00022723"/>
    </source>
</evidence>
<name>A0A9P4WM83_9PLEO</name>
<organism evidence="8 9">
    <name type="scientific">Didymella heteroderae</name>
    <dbReference type="NCBI Taxonomy" id="1769908"/>
    <lineage>
        <taxon>Eukaryota</taxon>
        <taxon>Fungi</taxon>
        <taxon>Dikarya</taxon>
        <taxon>Ascomycota</taxon>
        <taxon>Pezizomycotina</taxon>
        <taxon>Dothideomycetes</taxon>
        <taxon>Pleosporomycetidae</taxon>
        <taxon>Pleosporales</taxon>
        <taxon>Pleosporineae</taxon>
        <taxon>Didymellaceae</taxon>
        <taxon>Didymella</taxon>
    </lineage>
</organism>
<dbReference type="InterPro" id="IPR013783">
    <property type="entry name" value="Ig-like_fold"/>
</dbReference>
<dbReference type="Pfam" id="PF16158">
    <property type="entry name" value="N_BRCA1_IG"/>
    <property type="match status" value="1"/>
</dbReference>
<keyword evidence="5" id="KW-0175">Coiled coil</keyword>
<feature type="domain" description="ZZ-type" evidence="7">
    <location>
        <begin position="375"/>
        <end position="427"/>
    </location>
</feature>
<evidence type="ECO:0000313" key="8">
    <source>
        <dbReference type="EMBL" id="KAF3036315.1"/>
    </source>
</evidence>
<keyword evidence="1" id="KW-0479">Metal-binding</keyword>
<feature type="coiled-coil region" evidence="5">
    <location>
        <begin position="736"/>
        <end position="763"/>
    </location>
</feature>
<dbReference type="SUPFAM" id="SSF57850">
    <property type="entry name" value="RING/U-box"/>
    <property type="match status" value="4"/>
</dbReference>
<evidence type="ECO:0000256" key="2">
    <source>
        <dbReference type="ARBA" id="ARBA00022771"/>
    </source>
</evidence>
<evidence type="ECO:0000256" key="5">
    <source>
        <dbReference type="SAM" id="Coils"/>
    </source>
</evidence>
<dbReference type="Pfam" id="PF00569">
    <property type="entry name" value="ZZ"/>
    <property type="match status" value="2"/>
</dbReference>
<dbReference type="SMART" id="SM00291">
    <property type="entry name" value="ZnF_ZZ"/>
    <property type="match status" value="4"/>
</dbReference>